<organism evidence="1 2">
    <name type="scientific">Rubripirellula lacrimiformis</name>
    <dbReference type="NCBI Taxonomy" id="1930273"/>
    <lineage>
        <taxon>Bacteria</taxon>
        <taxon>Pseudomonadati</taxon>
        <taxon>Planctomycetota</taxon>
        <taxon>Planctomycetia</taxon>
        <taxon>Pirellulales</taxon>
        <taxon>Pirellulaceae</taxon>
        <taxon>Rubripirellula</taxon>
    </lineage>
</organism>
<accession>A0A517NIL7</accession>
<dbReference type="EMBL" id="CP036525">
    <property type="protein sequence ID" value="QDT06977.1"/>
    <property type="molecule type" value="Genomic_DNA"/>
</dbReference>
<dbReference type="AlphaFoldDB" id="A0A517NIL7"/>
<proteinExistence type="predicted"/>
<dbReference type="OrthoDB" id="287438at2"/>
<dbReference type="KEGG" id="rlc:K227x_54010"/>
<name>A0A517NIL7_9BACT</name>
<sequence>MSPKHSIDFCPVCGGGLCGIRVCGVADENSEDRFAKTGSTEPHGLIICDECEAIWLEPDIATPHQYPAIEDAQCPICHDPLWGKQSRWANMDDIEMLNWQYAVNPDLDGATDEGTA</sequence>
<reference evidence="1 2" key="1">
    <citation type="submission" date="2019-02" db="EMBL/GenBank/DDBJ databases">
        <title>Deep-cultivation of Planctomycetes and their phenomic and genomic characterization uncovers novel biology.</title>
        <authorList>
            <person name="Wiegand S."/>
            <person name="Jogler M."/>
            <person name="Boedeker C."/>
            <person name="Pinto D."/>
            <person name="Vollmers J."/>
            <person name="Rivas-Marin E."/>
            <person name="Kohn T."/>
            <person name="Peeters S.H."/>
            <person name="Heuer A."/>
            <person name="Rast P."/>
            <person name="Oberbeckmann S."/>
            <person name="Bunk B."/>
            <person name="Jeske O."/>
            <person name="Meyerdierks A."/>
            <person name="Storesund J.E."/>
            <person name="Kallscheuer N."/>
            <person name="Luecker S."/>
            <person name="Lage O.M."/>
            <person name="Pohl T."/>
            <person name="Merkel B.J."/>
            <person name="Hornburger P."/>
            <person name="Mueller R.-W."/>
            <person name="Bruemmer F."/>
            <person name="Labrenz M."/>
            <person name="Spormann A.M."/>
            <person name="Op den Camp H."/>
            <person name="Overmann J."/>
            <person name="Amann R."/>
            <person name="Jetten M.S.M."/>
            <person name="Mascher T."/>
            <person name="Medema M.H."/>
            <person name="Devos D.P."/>
            <person name="Kaster A.-K."/>
            <person name="Ovreas L."/>
            <person name="Rohde M."/>
            <person name="Galperin M.Y."/>
            <person name="Jogler C."/>
        </authorList>
    </citation>
    <scope>NUCLEOTIDE SEQUENCE [LARGE SCALE GENOMIC DNA]</scope>
    <source>
        <strain evidence="1 2">K22_7</strain>
    </source>
</reference>
<evidence type="ECO:0000313" key="2">
    <source>
        <dbReference type="Proteomes" id="UP000318538"/>
    </source>
</evidence>
<evidence type="ECO:0000313" key="1">
    <source>
        <dbReference type="EMBL" id="QDT06977.1"/>
    </source>
</evidence>
<gene>
    <name evidence="1" type="ORF">K227x_54010</name>
</gene>
<dbReference type="RefSeq" id="WP_145174367.1">
    <property type="nucleotide sequence ID" value="NZ_CP036525.1"/>
</dbReference>
<dbReference type="Proteomes" id="UP000318538">
    <property type="component" value="Chromosome"/>
</dbReference>
<keyword evidence="2" id="KW-1185">Reference proteome</keyword>
<protein>
    <submittedName>
        <fullName evidence="1">Uncharacterized protein</fullName>
    </submittedName>
</protein>